<evidence type="ECO:0000313" key="2">
    <source>
        <dbReference type="Proteomes" id="UP000821865"/>
    </source>
</evidence>
<keyword evidence="2" id="KW-1185">Reference proteome</keyword>
<name>A0ACB8CLB7_DERSI</name>
<accession>A0ACB8CLB7</accession>
<dbReference type="EMBL" id="CM023475">
    <property type="protein sequence ID" value="KAH7945624.1"/>
    <property type="molecule type" value="Genomic_DNA"/>
</dbReference>
<protein>
    <submittedName>
        <fullName evidence="1">Uncharacterized protein</fullName>
    </submittedName>
</protein>
<sequence length="750" mass="80397">MSEAEKASSVRPSTSQEENREDPASQGASRKASGESRSRMRSASKPSLRRVRRRDYGNTPPKQPVAAASSSSQQPPDEPKRRQASTVSVENSPSSPLSQEASFCPPQTSLLQHAQSLPGEEEQRNSTATAEVKGSSAAAVPSPCPEQHSQNVFSAYCTAASSPLPEQQAVKPAAEQDLSGKAGSPKVPDDSVLKTAPLSTSVLGKLNSTNVSPFSSGNPSPMVHSFWSMFSSNEYRPDLIDDGVWLRVLTYGCFGAQIPVVLIDTRHPDHTRLSPDGPASFAGLTRASTCCAWAAVWWQAALILLSFFVAAHVMANYKYVEVRGPFGVVRGIAVQVEGRLVHAFSGIPYAAAPVGPLRFARPVPLQHETIIDASYQRYTACPQPRLGKIGLSTGWIADEDCLRVNIWIPTGCGPATSCGGNKTVLVFITGNLFQQGDAGDVTGDGSILAALGDIVVVTFAYRLGALGFLCASTAKDSGNMGLYDQLAAMEWVHKNIAYFGGNHSEIVVAGHRSGAASVGLHMLNPNAGWTRYVKRFIVMSDSPYSRQIDSRAESTDKTAALSRELGCADPADDAVSASACLRSVNVTALLEASSPSREHFASLFFPTHGTDLMPVRPSVLSHVAALKDKQVLIGHTTSEGIYQAALFRNMVVGSVSEASLEKDAVHVLRWLGVPDPEQVVAAYANTASQLDMAWIQSVFGSVLSACPVHYFTQNLARNGANAVYAYIINHTLFYERWVAEHDHDEDEVPP</sequence>
<organism evidence="1 2">
    <name type="scientific">Dermacentor silvarum</name>
    <name type="common">Tick</name>
    <dbReference type="NCBI Taxonomy" id="543639"/>
    <lineage>
        <taxon>Eukaryota</taxon>
        <taxon>Metazoa</taxon>
        <taxon>Ecdysozoa</taxon>
        <taxon>Arthropoda</taxon>
        <taxon>Chelicerata</taxon>
        <taxon>Arachnida</taxon>
        <taxon>Acari</taxon>
        <taxon>Parasitiformes</taxon>
        <taxon>Ixodida</taxon>
        <taxon>Ixodoidea</taxon>
        <taxon>Ixodidae</taxon>
        <taxon>Rhipicephalinae</taxon>
        <taxon>Dermacentor</taxon>
    </lineage>
</organism>
<comment type="caution">
    <text evidence="1">The sequence shown here is derived from an EMBL/GenBank/DDBJ whole genome shotgun (WGS) entry which is preliminary data.</text>
</comment>
<evidence type="ECO:0000313" key="1">
    <source>
        <dbReference type="EMBL" id="KAH7945624.1"/>
    </source>
</evidence>
<dbReference type="Proteomes" id="UP000821865">
    <property type="component" value="Chromosome 6"/>
</dbReference>
<gene>
    <name evidence="1" type="ORF">HPB49_013417</name>
</gene>
<reference evidence="1" key="1">
    <citation type="submission" date="2020-05" db="EMBL/GenBank/DDBJ databases">
        <title>Large-scale comparative analyses of tick genomes elucidate their genetic diversity and vector capacities.</title>
        <authorList>
            <person name="Jia N."/>
            <person name="Wang J."/>
            <person name="Shi W."/>
            <person name="Du L."/>
            <person name="Sun Y."/>
            <person name="Zhan W."/>
            <person name="Jiang J."/>
            <person name="Wang Q."/>
            <person name="Zhang B."/>
            <person name="Ji P."/>
            <person name="Sakyi L.B."/>
            <person name="Cui X."/>
            <person name="Yuan T."/>
            <person name="Jiang B."/>
            <person name="Yang W."/>
            <person name="Lam T.T.-Y."/>
            <person name="Chang Q."/>
            <person name="Ding S."/>
            <person name="Wang X."/>
            <person name="Zhu J."/>
            <person name="Ruan X."/>
            <person name="Zhao L."/>
            <person name="Wei J."/>
            <person name="Que T."/>
            <person name="Du C."/>
            <person name="Cheng J."/>
            <person name="Dai P."/>
            <person name="Han X."/>
            <person name="Huang E."/>
            <person name="Gao Y."/>
            <person name="Liu J."/>
            <person name="Shao H."/>
            <person name="Ye R."/>
            <person name="Li L."/>
            <person name="Wei W."/>
            <person name="Wang X."/>
            <person name="Wang C."/>
            <person name="Yang T."/>
            <person name="Huo Q."/>
            <person name="Li W."/>
            <person name="Guo W."/>
            <person name="Chen H."/>
            <person name="Zhou L."/>
            <person name="Ni X."/>
            <person name="Tian J."/>
            <person name="Zhou Y."/>
            <person name="Sheng Y."/>
            <person name="Liu T."/>
            <person name="Pan Y."/>
            <person name="Xia L."/>
            <person name="Li J."/>
            <person name="Zhao F."/>
            <person name="Cao W."/>
        </authorList>
    </citation>
    <scope>NUCLEOTIDE SEQUENCE</scope>
    <source>
        <strain evidence="1">Dsil-2018</strain>
    </source>
</reference>
<proteinExistence type="predicted"/>